<name>A0AAJ3Z2H3_9BACI</name>
<dbReference type="CDD" id="cd00093">
    <property type="entry name" value="HTH_XRE"/>
    <property type="match status" value="1"/>
</dbReference>
<organism evidence="2 3">
    <name type="scientific">Bacillus glycinifermentans</name>
    <dbReference type="NCBI Taxonomy" id="1664069"/>
    <lineage>
        <taxon>Bacteria</taxon>
        <taxon>Bacillati</taxon>
        <taxon>Bacillota</taxon>
        <taxon>Bacilli</taxon>
        <taxon>Bacillales</taxon>
        <taxon>Bacillaceae</taxon>
        <taxon>Bacillus</taxon>
    </lineage>
</organism>
<dbReference type="GO" id="GO:0003677">
    <property type="term" value="F:DNA binding"/>
    <property type="evidence" value="ECO:0007669"/>
    <property type="project" value="InterPro"/>
</dbReference>
<dbReference type="InterPro" id="IPR010982">
    <property type="entry name" value="Lambda_DNA-bd_dom_sf"/>
</dbReference>
<sequence length="78" mass="9031">MNKKVIGAKLMKLRGDKTRSLVANELEISESTLAMYESGHRTPRDEIKVRIANYYKKTVQEIFFEDQLHELHGKSHTA</sequence>
<dbReference type="InterPro" id="IPR001387">
    <property type="entry name" value="Cro/C1-type_HTH"/>
</dbReference>
<dbReference type="KEGG" id="bgy:BGLY_3368"/>
<gene>
    <name evidence="2" type="ORF">EQZ20_16895</name>
</gene>
<dbReference type="SMART" id="SM00530">
    <property type="entry name" value="HTH_XRE"/>
    <property type="match status" value="1"/>
</dbReference>
<dbReference type="AlphaFoldDB" id="A0AAJ3Z2H3"/>
<evidence type="ECO:0000313" key="3">
    <source>
        <dbReference type="Proteomes" id="UP000288675"/>
    </source>
</evidence>
<dbReference type="Proteomes" id="UP000288675">
    <property type="component" value="Chromosome"/>
</dbReference>
<dbReference type="Pfam" id="PF01381">
    <property type="entry name" value="HTH_3"/>
    <property type="match status" value="1"/>
</dbReference>
<dbReference type="RefSeq" id="WP_011197841.1">
    <property type="nucleotide sequence ID" value="NZ_CP035232.1"/>
</dbReference>
<dbReference type="PROSITE" id="PS50943">
    <property type="entry name" value="HTH_CROC1"/>
    <property type="match status" value="1"/>
</dbReference>
<dbReference type="EMBL" id="CP035232">
    <property type="protein sequence ID" value="QAT66410.1"/>
    <property type="molecule type" value="Genomic_DNA"/>
</dbReference>
<dbReference type="Gene3D" id="1.10.260.40">
    <property type="entry name" value="lambda repressor-like DNA-binding domains"/>
    <property type="match status" value="1"/>
</dbReference>
<evidence type="ECO:0000313" key="2">
    <source>
        <dbReference type="EMBL" id="QAT66410.1"/>
    </source>
</evidence>
<evidence type="ECO:0000259" key="1">
    <source>
        <dbReference type="PROSITE" id="PS50943"/>
    </source>
</evidence>
<accession>A0AAJ3Z2H3</accession>
<dbReference type="SUPFAM" id="SSF47413">
    <property type="entry name" value="lambda repressor-like DNA-binding domains"/>
    <property type="match status" value="1"/>
</dbReference>
<dbReference type="GeneID" id="82854351"/>
<proteinExistence type="predicted"/>
<feature type="domain" description="HTH cro/C1-type" evidence="1">
    <location>
        <begin position="22"/>
        <end position="62"/>
    </location>
</feature>
<protein>
    <submittedName>
        <fullName evidence="2">XRE family transcriptional regulator</fullName>
    </submittedName>
</protein>
<reference evidence="2 3" key="1">
    <citation type="submission" date="2019-01" db="EMBL/GenBank/DDBJ databases">
        <title>Genome sequence of Bacillus glycinifermentans SRCM103574.</title>
        <authorList>
            <person name="Kong H.-J."/>
            <person name="Jeong S.-Y."/>
            <person name="Jeong D.-Y."/>
        </authorList>
    </citation>
    <scope>NUCLEOTIDE SEQUENCE [LARGE SCALE GENOMIC DNA]</scope>
    <source>
        <strain evidence="2 3">SRCM103574</strain>
    </source>
</reference>